<accession>A0AAC9HIZ9</accession>
<protein>
    <submittedName>
        <fullName evidence="1">Uncharacterized protein</fullName>
    </submittedName>
</protein>
<dbReference type="Proteomes" id="UP000322283">
    <property type="component" value="Unassembled WGS sequence"/>
</dbReference>
<reference evidence="1 3" key="1">
    <citation type="submission" date="2016-08" db="EMBL/GenBank/DDBJ databases">
        <title>Moorella thermoacetica DSM 103132.</title>
        <authorList>
            <person name="Jendresen C.B."/>
            <person name="Redl S.M."/>
            <person name="Jensen T.O."/>
            <person name="Nielsen A.T."/>
        </authorList>
    </citation>
    <scope>NUCLEOTIDE SEQUENCE [LARGE SCALE GENOMIC DNA]</scope>
    <source>
        <strain evidence="1 3">DSM 103132</strain>
    </source>
</reference>
<organism evidence="1 3">
    <name type="scientific">Neomoorella thermoacetica</name>
    <name type="common">Clostridium thermoaceticum</name>
    <dbReference type="NCBI Taxonomy" id="1525"/>
    <lineage>
        <taxon>Bacteria</taxon>
        <taxon>Bacillati</taxon>
        <taxon>Bacillota</taxon>
        <taxon>Clostridia</taxon>
        <taxon>Neomoorellales</taxon>
        <taxon>Neomoorellaceae</taxon>
        <taxon>Neomoorella</taxon>
    </lineage>
</organism>
<evidence type="ECO:0000313" key="1">
    <source>
        <dbReference type="EMBL" id="AOQ24641.1"/>
    </source>
</evidence>
<dbReference type="EMBL" id="CP017019">
    <property type="protein sequence ID" value="AOQ24641.1"/>
    <property type="molecule type" value="Genomic_DNA"/>
</dbReference>
<name>A0AAC9HIZ9_NEOTH</name>
<evidence type="ECO:0000313" key="4">
    <source>
        <dbReference type="Proteomes" id="UP000322283"/>
    </source>
</evidence>
<evidence type="ECO:0000313" key="3">
    <source>
        <dbReference type="Proteomes" id="UP000094598"/>
    </source>
</evidence>
<gene>
    <name evidence="1" type="ORF">Maut_02213</name>
    <name evidence="2" type="ORF">MTAT_19860</name>
</gene>
<keyword evidence="4" id="KW-1185">Reference proteome</keyword>
<dbReference type="AlphaFoldDB" id="A0AAC9HIZ9"/>
<reference evidence="2 4" key="2">
    <citation type="submission" date="2019-05" db="EMBL/GenBank/DDBJ databases">
        <title>Genome sequence of Moorella thermoacetica ATCC 33924.</title>
        <authorList>
            <person name="Poehlein A."/>
            <person name="Bengelsdorf F.R."/>
            <person name="Duerre P."/>
            <person name="Daniel R."/>
        </authorList>
    </citation>
    <scope>NUCLEOTIDE SEQUENCE [LARGE SCALE GENOMIC DNA]</scope>
    <source>
        <strain evidence="2 4">ATCC 33924</strain>
    </source>
</reference>
<dbReference type="EMBL" id="VCDX01000006">
    <property type="protein sequence ID" value="TYL12744.1"/>
    <property type="molecule type" value="Genomic_DNA"/>
</dbReference>
<sequence length="132" mass="15447">MGRLTDKIRKKLERKGFLDLIPNQLLELNKKCFQALYCSSKGDPDGERDSLYEMRGGCPPVEKEFQNCDREWRVWPSFIGDNQQEFWQVGKWNYEFPAASEVYCTCLYQNDALKVAEVLNRLSKLETALKQV</sequence>
<proteinExistence type="predicted"/>
<dbReference type="Proteomes" id="UP000094598">
    <property type="component" value="Chromosome"/>
</dbReference>
<evidence type="ECO:0000313" key="2">
    <source>
        <dbReference type="EMBL" id="TYL12744.1"/>
    </source>
</evidence>
<dbReference type="RefSeq" id="WP_069590397.1">
    <property type="nucleotide sequence ID" value="NZ_CP017019.1"/>
</dbReference>